<organism evidence="2 3">
    <name type="scientific">Ditylenchus destructor</name>
    <dbReference type="NCBI Taxonomy" id="166010"/>
    <lineage>
        <taxon>Eukaryota</taxon>
        <taxon>Metazoa</taxon>
        <taxon>Ecdysozoa</taxon>
        <taxon>Nematoda</taxon>
        <taxon>Chromadorea</taxon>
        <taxon>Rhabditida</taxon>
        <taxon>Tylenchina</taxon>
        <taxon>Tylenchomorpha</taxon>
        <taxon>Sphaerularioidea</taxon>
        <taxon>Anguinidae</taxon>
        <taxon>Anguininae</taxon>
        <taxon>Ditylenchus</taxon>
    </lineage>
</organism>
<evidence type="ECO:0000256" key="1">
    <source>
        <dbReference type="SAM" id="MobiDB-lite"/>
    </source>
</evidence>
<protein>
    <submittedName>
        <fullName evidence="2">Uncharacterized protein</fullName>
    </submittedName>
</protein>
<dbReference type="EMBL" id="JAKKPZ010000007">
    <property type="protein sequence ID" value="KAI1719143.1"/>
    <property type="molecule type" value="Genomic_DNA"/>
</dbReference>
<sequence>MSDSFGFNRFSGNEGSPTDGEDDEDEQGCEVDNDTIAEGPTNHTRNVLHPTSSHARDALSTHQRTGHKTSKSFTQQESRADVSNNLSWPSRSKVPHYILESSKTRNHQAQNSEAKQCKPDHQTSSRKTKRDTSRNRIEMKILDHCTNGYTKGSVAAMTYWNLVNSHFTAKVKKGHFPKDIPPPPAVHETIEMERAHLQKTFQALPNSEILLDHKQNNILVEDDVIPHKHQRNCLDYTTKNVVNISPLNLRADAESNEAAERPQQRESCRVYENLFSDPVQYDIVSPDPEYYRRRVNKLNIEETVKKLREIRVRCRQTRLEKERIAEEKHRLDELERERRSSLSTYDLPPSRLTTERYWQPMSARQPMSHRPPLRSSLRNLGARKSGSDTAFGIPKRTRSKSPFINAANQRNHVSFSVPANGQQLLSIIKNNQPCLLELAKQVLQTADKNRLLQEFLEAMERRVDLLRRSFVRIEQCLRNANEVRRTTLMRKLNEIQSQLRYCLKKVDEIHALVVAPEVQICLDARSTPQLLSQIKLLQQVFDKP</sequence>
<feature type="compositionally biased region" description="Polar residues" evidence="1">
    <location>
        <begin position="71"/>
        <end position="90"/>
    </location>
</feature>
<accession>A0AAD4R9H9</accession>
<feature type="region of interest" description="Disordered" evidence="1">
    <location>
        <begin position="102"/>
        <end position="136"/>
    </location>
</feature>
<feature type="region of interest" description="Disordered" evidence="1">
    <location>
        <begin position="328"/>
        <end position="347"/>
    </location>
</feature>
<feature type="compositionally biased region" description="Polar residues" evidence="1">
    <location>
        <begin position="1"/>
        <end position="16"/>
    </location>
</feature>
<feature type="compositionally biased region" description="Polar residues" evidence="1">
    <location>
        <begin position="41"/>
        <end position="53"/>
    </location>
</feature>
<feature type="region of interest" description="Disordered" evidence="1">
    <location>
        <begin position="1"/>
        <end position="90"/>
    </location>
</feature>
<evidence type="ECO:0000313" key="3">
    <source>
        <dbReference type="Proteomes" id="UP001201812"/>
    </source>
</evidence>
<name>A0AAD4R9H9_9BILA</name>
<gene>
    <name evidence="2" type="ORF">DdX_06271</name>
</gene>
<comment type="caution">
    <text evidence="2">The sequence shown here is derived from an EMBL/GenBank/DDBJ whole genome shotgun (WGS) entry which is preliminary data.</text>
</comment>
<evidence type="ECO:0000313" key="2">
    <source>
        <dbReference type="EMBL" id="KAI1719143.1"/>
    </source>
</evidence>
<dbReference type="Proteomes" id="UP001201812">
    <property type="component" value="Unassembled WGS sequence"/>
</dbReference>
<feature type="compositionally biased region" description="Basic and acidic residues" evidence="1">
    <location>
        <begin position="328"/>
        <end position="340"/>
    </location>
</feature>
<proteinExistence type="predicted"/>
<feature type="compositionally biased region" description="Acidic residues" evidence="1">
    <location>
        <begin position="19"/>
        <end position="35"/>
    </location>
</feature>
<dbReference type="AlphaFoldDB" id="A0AAD4R9H9"/>
<reference evidence="2" key="1">
    <citation type="submission" date="2022-01" db="EMBL/GenBank/DDBJ databases">
        <title>Genome Sequence Resource for Two Populations of Ditylenchus destructor, the Migratory Endoparasitic Phytonematode.</title>
        <authorList>
            <person name="Zhang H."/>
            <person name="Lin R."/>
            <person name="Xie B."/>
        </authorList>
    </citation>
    <scope>NUCLEOTIDE SEQUENCE</scope>
    <source>
        <strain evidence="2">BazhouSP</strain>
    </source>
</reference>
<keyword evidence="3" id="KW-1185">Reference proteome</keyword>